<evidence type="ECO:0000313" key="1">
    <source>
        <dbReference type="EMBL" id="GAI67801.1"/>
    </source>
</evidence>
<comment type="caution">
    <text evidence="1">The sequence shown here is derived from an EMBL/GenBank/DDBJ whole genome shotgun (WGS) entry which is preliminary data.</text>
</comment>
<dbReference type="AlphaFoldDB" id="X1RLE5"/>
<feature type="non-terminal residue" evidence="1">
    <location>
        <position position="49"/>
    </location>
</feature>
<dbReference type="EMBL" id="BARW01003503">
    <property type="protein sequence ID" value="GAI67801.1"/>
    <property type="molecule type" value="Genomic_DNA"/>
</dbReference>
<organism evidence="1">
    <name type="scientific">marine sediment metagenome</name>
    <dbReference type="NCBI Taxonomy" id="412755"/>
    <lineage>
        <taxon>unclassified sequences</taxon>
        <taxon>metagenomes</taxon>
        <taxon>ecological metagenomes</taxon>
    </lineage>
</organism>
<sequence length="49" mass="5928">MFNNKKEKEKELGSKVLKWWQDLPYLKNISAKDAREVLKCLDYENVDIR</sequence>
<reference evidence="1" key="1">
    <citation type="journal article" date="2014" name="Front. Microbiol.">
        <title>High frequency of phylogenetically diverse reductive dehalogenase-homologous genes in deep subseafloor sedimentary metagenomes.</title>
        <authorList>
            <person name="Kawai M."/>
            <person name="Futagami T."/>
            <person name="Toyoda A."/>
            <person name="Takaki Y."/>
            <person name="Nishi S."/>
            <person name="Hori S."/>
            <person name="Arai W."/>
            <person name="Tsubouchi T."/>
            <person name="Morono Y."/>
            <person name="Uchiyama I."/>
            <person name="Ito T."/>
            <person name="Fujiyama A."/>
            <person name="Inagaki F."/>
            <person name="Takami H."/>
        </authorList>
    </citation>
    <scope>NUCLEOTIDE SEQUENCE</scope>
    <source>
        <strain evidence="1">Expedition CK06-06</strain>
    </source>
</reference>
<proteinExistence type="predicted"/>
<accession>X1RLE5</accession>
<protein>
    <submittedName>
        <fullName evidence="1">Uncharacterized protein</fullName>
    </submittedName>
</protein>
<gene>
    <name evidence="1" type="ORF">S12H4_08890</name>
</gene>
<name>X1RLE5_9ZZZZ</name>